<sequence length="286" mass="30857">MSAHIFDDRSCFLGEGPLWHPQREQLFWFDIIGRTLLTRKGGDTGAWTFDDMVSAAGWIDRDNLLVASETALLKLNIETREREIVAALDIGEGLRTNDGRADPWGGFWISSMGKKSEKDAGAIYRFYRGEVTKLFSSITIPNAICFSPDRAYGHFADTSRGFVKRVRLDSETGVPVGEPEIYLDLAGEGLNPDGAVIDAAGNMWLAQWGAGRVAVYDPSGPLLKAVSVGAPHSSCPAFGGADFSTLYCTTAREGLDAEALAAHPDSGKVFFVEGVGPGRPEPAVII</sequence>
<dbReference type="Pfam" id="PF08450">
    <property type="entry name" value="SGL"/>
    <property type="match status" value="1"/>
</dbReference>
<proteinExistence type="inferred from homology"/>
<dbReference type="SUPFAM" id="SSF63829">
    <property type="entry name" value="Calcium-dependent phosphotriesterase"/>
    <property type="match status" value="1"/>
</dbReference>
<dbReference type="PRINTS" id="PR01790">
    <property type="entry name" value="SMP30FAMILY"/>
</dbReference>
<evidence type="ECO:0000313" key="3">
    <source>
        <dbReference type="EMBL" id="UYQ71758.1"/>
    </source>
</evidence>
<reference evidence="3" key="1">
    <citation type="submission" date="2022-10" db="EMBL/GenBank/DDBJ databases">
        <title>YIM 151497 complete genome.</title>
        <authorList>
            <person name="Chen X."/>
        </authorList>
    </citation>
    <scope>NUCLEOTIDE SEQUENCE</scope>
    <source>
        <strain evidence="3">YIM 151497</strain>
    </source>
</reference>
<dbReference type="InterPro" id="IPR013658">
    <property type="entry name" value="SGL"/>
</dbReference>
<protein>
    <submittedName>
        <fullName evidence="3">SMP-30/gluconolactonase/LRE family protein</fullName>
    </submittedName>
</protein>
<dbReference type="Proteomes" id="UP001163882">
    <property type="component" value="Chromosome"/>
</dbReference>
<gene>
    <name evidence="3" type="ORF">OF122_17210</name>
</gene>
<accession>A0ABY6IMD4</accession>
<comment type="similarity">
    <text evidence="1">Belongs to the SMP-30/CGR1 family.</text>
</comment>
<dbReference type="InterPro" id="IPR005511">
    <property type="entry name" value="SMP-30"/>
</dbReference>
<evidence type="ECO:0000256" key="1">
    <source>
        <dbReference type="ARBA" id="ARBA00008853"/>
    </source>
</evidence>
<dbReference type="PANTHER" id="PTHR10907:SF47">
    <property type="entry name" value="REGUCALCIN"/>
    <property type="match status" value="1"/>
</dbReference>
<dbReference type="Gene3D" id="2.120.10.30">
    <property type="entry name" value="TolB, C-terminal domain"/>
    <property type="match status" value="1"/>
</dbReference>
<feature type="domain" description="SMP-30/Gluconolactonase/LRE-like region" evidence="2">
    <location>
        <begin position="13"/>
        <end position="252"/>
    </location>
</feature>
<dbReference type="RefSeq" id="WP_264225408.1">
    <property type="nucleotide sequence ID" value="NZ_CP107716.1"/>
</dbReference>
<dbReference type="InterPro" id="IPR011042">
    <property type="entry name" value="6-blade_b-propeller_TolB-like"/>
</dbReference>
<dbReference type="EMBL" id="CP107716">
    <property type="protein sequence ID" value="UYQ71758.1"/>
    <property type="molecule type" value="Genomic_DNA"/>
</dbReference>
<organism evidence="3 4">
    <name type="scientific">Pelagibacterium flavum</name>
    <dbReference type="NCBI Taxonomy" id="2984530"/>
    <lineage>
        <taxon>Bacteria</taxon>
        <taxon>Pseudomonadati</taxon>
        <taxon>Pseudomonadota</taxon>
        <taxon>Alphaproteobacteria</taxon>
        <taxon>Hyphomicrobiales</taxon>
        <taxon>Devosiaceae</taxon>
        <taxon>Pelagibacterium</taxon>
    </lineage>
</organism>
<evidence type="ECO:0000313" key="4">
    <source>
        <dbReference type="Proteomes" id="UP001163882"/>
    </source>
</evidence>
<name>A0ABY6IMD4_9HYPH</name>
<evidence type="ECO:0000259" key="2">
    <source>
        <dbReference type="Pfam" id="PF08450"/>
    </source>
</evidence>
<dbReference type="PANTHER" id="PTHR10907">
    <property type="entry name" value="REGUCALCIN"/>
    <property type="match status" value="1"/>
</dbReference>
<keyword evidence="4" id="KW-1185">Reference proteome</keyword>